<dbReference type="Proteomes" id="UP000050326">
    <property type="component" value="Unassembled WGS sequence"/>
</dbReference>
<dbReference type="OrthoDB" id="1954979at2"/>
<reference evidence="1 2" key="1">
    <citation type="submission" date="2015-09" db="EMBL/GenBank/DDBJ databases">
        <title>Genome sequence of Oxobacter pfennigii DSM 3222.</title>
        <authorList>
            <person name="Poehlein A."/>
            <person name="Bengelsdorf F.R."/>
            <person name="Schiel-Bengelsdorf B."/>
            <person name="Duerre P."/>
            <person name="Daniel R."/>
        </authorList>
    </citation>
    <scope>NUCLEOTIDE SEQUENCE [LARGE SCALE GENOMIC DNA]</scope>
    <source>
        <strain evidence="1 2">DSM 3222</strain>
    </source>
</reference>
<dbReference type="PATRIC" id="fig|36849.3.peg.3004"/>
<proteinExistence type="predicted"/>
<accession>A0A0P8W6M0</accession>
<dbReference type="RefSeq" id="WP_054875849.1">
    <property type="nucleotide sequence ID" value="NZ_LKET01000039.1"/>
</dbReference>
<evidence type="ECO:0000313" key="1">
    <source>
        <dbReference type="EMBL" id="KPU43401.1"/>
    </source>
</evidence>
<keyword evidence="2" id="KW-1185">Reference proteome</keyword>
<name>A0A0P8W6M0_9CLOT</name>
<dbReference type="Pfam" id="PF20124">
    <property type="entry name" value="DUF6514"/>
    <property type="match status" value="1"/>
</dbReference>
<comment type="caution">
    <text evidence="1">The sequence shown here is derived from an EMBL/GenBank/DDBJ whole genome shotgun (WGS) entry which is preliminary data.</text>
</comment>
<evidence type="ECO:0000313" key="2">
    <source>
        <dbReference type="Proteomes" id="UP000050326"/>
    </source>
</evidence>
<sequence length="123" mass="14239">MDSRHIELYSSSQTIEGFLRKRQAIYRYILIETHKEIEFGSKKIDLPCFGIEIVREELTGDGAGCIEKDSIEFLTTYRYKAVQLLKKLYDNTVSPLHLIDIAGIYADEWIKDFDEQLSAMAVQ</sequence>
<organism evidence="1 2">
    <name type="scientific">Oxobacter pfennigii</name>
    <dbReference type="NCBI Taxonomy" id="36849"/>
    <lineage>
        <taxon>Bacteria</taxon>
        <taxon>Bacillati</taxon>
        <taxon>Bacillota</taxon>
        <taxon>Clostridia</taxon>
        <taxon>Eubacteriales</taxon>
        <taxon>Clostridiaceae</taxon>
        <taxon>Oxobacter</taxon>
    </lineage>
</organism>
<gene>
    <name evidence="1" type="ORF">OXPF_28420</name>
</gene>
<dbReference type="STRING" id="36849.OXPF_28420"/>
<dbReference type="AlphaFoldDB" id="A0A0P8W6M0"/>
<dbReference type="EMBL" id="LKET01000039">
    <property type="protein sequence ID" value="KPU43401.1"/>
    <property type="molecule type" value="Genomic_DNA"/>
</dbReference>
<dbReference type="InterPro" id="IPR017016">
    <property type="entry name" value="UCP033595"/>
</dbReference>
<protein>
    <submittedName>
        <fullName evidence="1">Uncharacterized protein</fullName>
    </submittedName>
</protein>